<dbReference type="Proteomes" id="UP001174209">
    <property type="component" value="Unassembled WGS sequence"/>
</dbReference>
<organism evidence="3 4">
    <name type="scientific">Arthrobacter burdickii</name>
    <dbReference type="NCBI Taxonomy" id="3035920"/>
    <lineage>
        <taxon>Bacteria</taxon>
        <taxon>Bacillati</taxon>
        <taxon>Actinomycetota</taxon>
        <taxon>Actinomycetes</taxon>
        <taxon>Micrococcales</taxon>
        <taxon>Micrococcaceae</taxon>
        <taxon>Arthrobacter</taxon>
    </lineage>
</organism>
<dbReference type="RefSeq" id="WP_301226014.1">
    <property type="nucleotide sequence ID" value="NZ_JAROCG010000001.1"/>
</dbReference>
<protein>
    <recommendedName>
        <fullName evidence="1">Glucanase</fullName>
        <ecNumber evidence="1">3.2.1.-</ecNumber>
    </recommendedName>
</protein>
<dbReference type="EMBL" id="JAROCG010000001">
    <property type="protein sequence ID" value="MDN4610649.1"/>
    <property type="molecule type" value="Genomic_DNA"/>
</dbReference>
<comment type="similarity">
    <text evidence="1">Belongs to the glycosyl hydrolase family 6.</text>
</comment>
<keyword evidence="1" id="KW-0326">Glycosidase</keyword>
<keyword evidence="1 3" id="KW-0378">Hydrolase</keyword>
<dbReference type="InterPro" id="IPR036434">
    <property type="entry name" value="Beta_cellobiohydrolase_sf"/>
</dbReference>
<evidence type="ECO:0000256" key="2">
    <source>
        <dbReference type="SAM" id="MobiDB-lite"/>
    </source>
</evidence>
<evidence type="ECO:0000313" key="3">
    <source>
        <dbReference type="EMBL" id="MDN4610649.1"/>
    </source>
</evidence>
<keyword evidence="1" id="KW-0624">Polysaccharide degradation</keyword>
<evidence type="ECO:0000256" key="1">
    <source>
        <dbReference type="RuleBase" id="RU361186"/>
    </source>
</evidence>
<dbReference type="PANTHER" id="PTHR34876">
    <property type="match status" value="1"/>
</dbReference>
<name>A0ABT8K2P0_9MICC</name>
<evidence type="ECO:0000313" key="4">
    <source>
        <dbReference type="Proteomes" id="UP001174209"/>
    </source>
</evidence>
<dbReference type="GO" id="GO:0016787">
    <property type="term" value="F:hydrolase activity"/>
    <property type="evidence" value="ECO:0007669"/>
    <property type="project" value="UniProtKB-KW"/>
</dbReference>
<sequence length="464" mass="48219">MRLRSTKVLALAVVGVMLSASGAAAATDFTAPCTTAETACLAQRLTAVEAWIEANDTDAPVPSPSPSPSATPTAAPATWDGSIRFGSVAAGKATSLAVTITSPSGSQGNKVVYVEAWQNNVRKADVFVEGRDLTGTTTQNLSLPALPAGVYELRLMVFDGPPAGSYAWGALRLSSVEQNLTVPAATTPVSTTTGVLYDGPGQVDQFAGFEILKTTPTAHWFAGGTPAEVQAEARQRVTAANGKVVSMLAYNVPIRDVGSYSSGGAANPAAYRAWIDALAAGIGTAPVIVAVEPDALGHLGDLPAAQQTERIESLKYAVQKLKANPKAKVYVDASNWIDASEMANRVKRIIPAGVTIDGISVNVSAYNSNASIIDYGNRVITASKLPWKMIVDTSRNGVATATTWCNPTGQGLGKLPTLSSGVPNVDAFLWLKAPGESDGTCNGGPRAGLFFPERAQELINKAKF</sequence>
<proteinExistence type="inferred from homology"/>
<feature type="signal peptide" evidence="1">
    <location>
        <begin position="1"/>
        <end position="25"/>
    </location>
</feature>
<feature type="region of interest" description="Disordered" evidence="2">
    <location>
        <begin position="56"/>
        <end position="76"/>
    </location>
</feature>
<dbReference type="Gene3D" id="3.20.20.40">
    <property type="entry name" value="1, 4-beta cellobiohydrolase"/>
    <property type="match status" value="1"/>
</dbReference>
<keyword evidence="1" id="KW-0119">Carbohydrate metabolism</keyword>
<dbReference type="EC" id="3.2.1.-" evidence="1"/>
<accession>A0ABT8K2P0</accession>
<dbReference type="SUPFAM" id="SSF51989">
    <property type="entry name" value="Glycosyl hydrolases family 6, cellulases"/>
    <property type="match status" value="1"/>
</dbReference>
<dbReference type="PRINTS" id="PR00733">
    <property type="entry name" value="GLHYDRLASE6"/>
</dbReference>
<dbReference type="PANTHER" id="PTHR34876:SF4">
    <property type="entry name" value="1,4-BETA-D-GLUCAN CELLOBIOHYDROLASE C-RELATED"/>
    <property type="match status" value="1"/>
</dbReference>
<keyword evidence="4" id="KW-1185">Reference proteome</keyword>
<keyword evidence="1" id="KW-0732">Signal</keyword>
<keyword evidence="1" id="KW-0136">Cellulose degradation</keyword>
<dbReference type="Pfam" id="PF01341">
    <property type="entry name" value="Glyco_hydro_6"/>
    <property type="match status" value="1"/>
</dbReference>
<dbReference type="InterPro" id="IPR016288">
    <property type="entry name" value="Beta_cellobiohydrolase"/>
</dbReference>
<gene>
    <name evidence="3" type="ORF">P5G52_07170</name>
</gene>
<comment type="caution">
    <text evidence="3">The sequence shown here is derived from an EMBL/GenBank/DDBJ whole genome shotgun (WGS) entry which is preliminary data.</text>
</comment>
<reference evidence="3" key="1">
    <citation type="submission" date="2023-06" db="EMBL/GenBank/DDBJ databases">
        <title>MT1 and MT2 Draft Genomes of Novel Species.</title>
        <authorList>
            <person name="Venkateswaran K."/>
        </authorList>
    </citation>
    <scope>NUCLEOTIDE SEQUENCE</scope>
    <source>
        <strain evidence="3">IIF3SC-B10</strain>
    </source>
</reference>
<feature type="chain" id="PRO_5044971097" description="Glucanase" evidence="1">
    <location>
        <begin position="26"/>
        <end position="464"/>
    </location>
</feature>